<keyword evidence="2" id="KW-0805">Transcription regulation</keyword>
<evidence type="ECO:0000259" key="5">
    <source>
        <dbReference type="PROSITE" id="PS50931"/>
    </source>
</evidence>
<protein>
    <submittedName>
        <fullName evidence="6">LysR family transcriptional regulator</fullName>
    </submittedName>
</protein>
<keyword evidence="7" id="KW-1185">Reference proteome</keyword>
<comment type="similarity">
    <text evidence="1">Belongs to the LysR transcriptional regulatory family.</text>
</comment>
<dbReference type="InterPro" id="IPR005119">
    <property type="entry name" value="LysR_subst-bd"/>
</dbReference>
<dbReference type="InterPro" id="IPR036388">
    <property type="entry name" value="WH-like_DNA-bd_sf"/>
</dbReference>
<dbReference type="InterPro" id="IPR000847">
    <property type="entry name" value="LysR_HTH_N"/>
</dbReference>
<evidence type="ECO:0000313" key="7">
    <source>
        <dbReference type="Proteomes" id="UP000598146"/>
    </source>
</evidence>
<sequence length="309" mass="33152">MTVQLQQLRYFVAVADTRHFTHAADILGVSQPTLSKQIHTLETSLGTPLFERVRGDVTLTVAGETLLPLAQRMVADADAAREAVQDIVGLRRGEVRLGATPSLCSSLVPAVLRTYRADHPGIQLYVSEGSSQDLIADLLAHSLDLALIVHPEQGVDPALEATELLRESLVVASVADGPPPTVARQLDLVELRHTPMVMFRAGYDIRDVTLQACERAGFTPKFAVEGGEMDAVLAFVEAGLGVALVPSMVLANRPLLRATPLAPPGMRRTIAMAQRRGAVLPHAAAALREVLLEHIRSGELPFGVSVHFG</sequence>
<evidence type="ECO:0000256" key="3">
    <source>
        <dbReference type="ARBA" id="ARBA00023125"/>
    </source>
</evidence>
<dbReference type="Gene3D" id="1.10.10.10">
    <property type="entry name" value="Winged helix-like DNA-binding domain superfamily/Winged helix DNA-binding domain"/>
    <property type="match status" value="1"/>
</dbReference>
<dbReference type="PROSITE" id="PS50931">
    <property type="entry name" value="HTH_LYSR"/>
    <property type="match status" value="1"/>
</dbReference>
<keyword evidence="4" id="KW-0804">Transcription</keyword>
<dbReference type="RefSeq" id="WP_196415473.1">
    <property type="nucleotide sequence ID" value="NZ_JADQTO010000008.1"/>
</dbReference>
<dbReference type="InterPro" id="IPR036390">
    <property type="entry name" value="WH_DNA-bd_sf"/>
</dbReference>
<evidence type="ECO:0000256" key="4">
    <source>
        <dbReference type="ARBA" id="ARBA00023163"/>
    </source>
</evidence>
<dbReference type="Pfam" id="PF03466">
    <property type="entry name" value="LysR_substrate"/>
    <property type="match status" value="1"/>
</dbReference>
<dbReference type="SUPFAM" id="SSF46785">
    <property type="entry name" value="Winged helix' DNA-binding domain"/>
    <property type="match status" value="1"/>
</dbReference>
<feature type="domain" description="HTH lysR-type" evidence="5">
    <location>
        <begin position="1"/>
        <end position="60"/>
    </location>
</feature>
<name>A0A931FZX2_9ACTN</name>
<accession>A0A931FZX2</accession>
<evidence type="ECO:0000256" key="1">
    <source>
        <dbReference type="ARBA" id="ARBA00009437"/>
    </source>
</evidence>
<dbReference type="Pfam" id="PF00126">
    <property type="entry name" value="HTH_1"/>
    <property type="match status" value="1"/>
</dbReference>
<keyword evidence="3" id="KW-0238">DNA-binding</keyword>
<dbReference type="GO" id="GO:0032993">
    <property type="term" value="C:protein-DNA complex"/>
    <property type="evidence" value="ECO:0007669"/>
    <property type="project" value="TreeGrafter"/>
</dbReference>
<dbReference type="CDD" id="cd05466">
    <property type="entry name" value="PBP2_LTTR_substrate"/>
    <property type="match status" value="1"/>
</dbReference>
<dbReference type="AlphaFoldDB" id="A0A931FZX2"/>
<proteinExistence type="inferred from homology"/>
<comment type="caution">
    <text evidence="6">The sequence shown here is derived from an EMBL/GenBank/DDBJ whole genome shotgun (WGS) entry which is preliminary data.</text>
</comment>
<evidence type="ECO:0000256" key="2">
    <source>
        <dbReference type="ARBA" id="ARBA00023015"/>
    </source>
</evidence>
<dbReference type="PANTHER" id="PTHR30346:SF29">
    <property type="entry name" value="LYSR SUBSTRATE-BINDING"/>
    <property type="match status" value="1"/>
</dbReference>
<organism evidence="6 7">
    <name type="scientific">Actinoplanes aureus</name>
    <dbReference type="NCBI Taxonomy" id="2792083"/>
    <lineage>
        <taxon>Bacteria</taxon>
        <taxon>Bacillati</taxon>
        <taxon>Actinomycetota</taxon>
        <taxon>Actinomycetes</taxon>
        <taxon>Micromonosporales</taxon>
        <taxon>Micromonosporaceae</taxon>
        <taxon>Actinoplanes</taxon>
    </lineage>
</organism>
<dbReference type="GO" id="GO:0003677">
    <property type="term" value="F:DNA binding"/>
    <property type="evidence" value="ECO:0007669"/>
    <property type="project" value="UniProtKB-KW"/>
</dbReference>
<dbReference type="PRINTS" id="PR00039">
    <property type="entry name" value="HTHLYSR"/>
</dbReference>
<dbReference type="EMBL" id="JADQTO010000008">
    <property type="protein sequence ID" value="MBG0563446.1"/>
    <property type="molecule type" value="Genomic_DNA"/>
</dbReference>
<dbReference type="SUPFAM" id="SSF53850">
    <property type="entry name" value="Periplasmic binding protein-like II"/>
    <property type="match status" value="1"/>
</dbReference>
<dbReference type="Proteomes" id="UP000598146">
    <property type="component" value="Unassembled WGS sequence"/>
</dbReference>
<dbReference type="PANTHER" id="PTHR30346">
    <property type="entry name" value="TRANSCRIPTIONAL DUAL REGULATOR HCAR-RELATED"/>
    <property type="match status" value="1"/>
</dbReference>
<dbReference type="FunFam" id="1.10.10.10:FF:000001">
    <property type="entry name" value="LysR family transcriptional regulator"/>
    <property type="match status" value="1"/>
</dbReference>
<gene>
    <name evidence="6" type="ORF">I4J89_18525</name>
</gene>
<dbReference type="GO" id="GO:0003700">
    <property type="term" value="F:DNA-binding transcription factor activity"/>
    <property type="evidence" value="ECO:0007669"/>
    <property type="project" value="InterPro"/>
</dbReference>
<reference evidence="6" key="1">
    <citation type="submission" date="2020-11" db="EMBL/GenBank/DDBJ databases">
        <title>Isolation and identification of active actinomycetes.</title>
        <authorList>
            <person name="Sun X."/>
        </authorList>
    </citation>
    <scope>NUCLEOTIDE SEQUENCE</scope>
    <source>
        <strain evidence="6">NEAU-A11</strain>
    </source>
</reference>
<dbReference type="Gene3D" id="3.40.190.290">
    <property type="match status" value="1"/>
</dbReference>
<evidence type="ECO:0000313" key="6">
    <source>
        <dbReference type="EMBL" id="MBG0563446.1"/>
    </source>
</evidence>